<dbReference type="InterPro" id="IPR026961">
    <property type="entry name" value="PGG_dom"/>
</dbReference>
<dbReference type="Pfam" id="PF00023">
    <property type="entry name" value="Ank"/>
    <property type="match status" value="1"/>
</dbReference>
<evidence type="ECO:0000256" key="2">
    <source>
        <dbReference type="ARBA" id="ARBA00022692"/>
    </source>
</evidence>
<feature type="repeat" description="ANK" evidence="7">
    <location>
        <begin position="88"/>
        <end position="120"/>
    </location>
</feature>
<sequence length="717" mass="79834">MHMGSTSTDMDPEAKITRMYPDLLHAAEDGRIDTFENYTERLHLLLTPNKNTILHINITAQRREKESTELVGQILEKCPSLLRQANANDEIPLHLAARYGLSDTVKFLIERAKTLHQEDPEKGDVRQMVWMTNKEKDTALHEAIRFNHIDVVKLLIKEDPDLSNSANAAGETPLYLAAERGFRSLVKEILETCVSPAHGGPNGRTALHAAVIGNYEEILLCILGMKEARLITKEADQQGWTPLHYAALLGYSTYITDRDGRRTALHIAASKGHEQVVKALIGHSSDCCELVDKNGWNFIHFAAESGNLSTVKVVFENYSLTHLLNGKDNEGKTPLHLLANHHGPDTRLYSLVSDLIKHPRVDKMAFNKKNLNAFDIISANPTSTLKWKDNLSYNLITVDLDNVLQRHIKEELRKAGVRTGRQNVTYEDVGKGEKEDVGKGGKDDNHKGTYFTEIKEATETHIVVAALIATVAFAASFTMPGGYISDKGPDQGTPVLARKATFRAFVISNSIAMMLSSSAVFIYIFLAMPLPDKSKFHSYFKLAAYLNIFAAGAMMVAFMTGQYTVLQHSSGLAIATCVIGSSFFFFYYELFLRSYVAPLVKSGSEASFLDLLDKALDAFNDLLEKAIDTLSDILDACSETLDTSLIVVSELNDLLLDCLPDTAPVPIKILVVVAKTPFLVLLFALVFVTCSFYLLFVVLVLKRRWYRNPMLEMRVLN</sequence>
<feature type="transmembrane region" description="Helical" evidence="8">
    <location>
        <begin position="678"/>
        <end position="701"/>
    </location>
</feature>
<dbReference type="PANTHER" id="PTHR24186">
    <property type="entry name" value="PROTEIN PHOSPHATASE 1 REGULATORY SUBUNIT"/>
    <property type="match status" value="1"/>
</dbReference>
<dbReference type="Pfam" id="PF13962">
    <property type="entry name" value="PGG"/>
    <property type="match status" value="1"/>
</dbReference>
<evidence type="ECO:0000256" key="5">
    <source>
        <dbReference type="ARBA" id="ARBA00023043"/>
    </source>
</evidence>
<name>A0AAP0SC69_LIQFO</name>
<protein>
    <recommendedName>
        <fullName evidence="9">PGG domain-containing protein</fullName>
    </recommendedName>
</protein>
<keyword evidence="5 7" id="KW-0040">ANK repeat</keyword>
<comment type="caution">
    <text evidence="10">The sequence shown here is derived from an EMBL/GenBank/DDBJ whole genome shotgun (WGS) entry which is preliminary data.</text>
</comment>
<dbReference type="PANTHER" id="PTHR24186:SF50">
    <property type="entry name" value="ANKYRIN REPEAT-CONTAINING PROTEIN ITN1-LIKE ISOFORM X1"/>
    <property type="match status" value="1"/>
</dbReference>
<evidence type="ECO:0000313" key="11">
    <source>
        <dbReference type="Proteomes" id="UP001415857"/>
    </source>
</evidence>
<feature type="repeat" description="ANK" evidence="7">
    <location>
        <begin position="260"/>
        <end position="286"/>
    </location>
</feature>
<dbReference type="SMART" id="SM00248">
    <property type="entry name" value="ANK"/>
    <property type="match status" value="8"/>
</dbReference>
<organism evidence="10 11">
    <name type="scientific">Liquidambar formosana</name>
    <name type="common">Formosan gum</name>
    <dbReference type="NCBI Taxonomy" id="63359"/>
    <lineage>
        <taxon>Eukaryota</taxon>
        <taxon>Viridiplantae</taxon>
        <taxon>Streptophyta</taxon>
        <taxon>Embryophyta</taxon>
        <taxon>Tracheophyta</taxon>
        <taxon>Spermatophyta</taxon>
        <taxon>Magnoliopsida</taxon>
        <taxon>eudicotyledons</taxon>
        <taxon>Gunneridae</taxon>
        <taxon>Pentapetalae</taxon>
        <taxon>Saxifragales</taxon>
        <taxon>Altingiaceae</taxon>
        <taxon>Liquidambar</taxon>
    </lineage>
</organism>
<evidence type="ECO:0000256" key="8">
    <source>
        <dbReference type="SAM" id="Phobius"/>
    </source>
</evidence>
<dbReference type="SUPFAM" id="SSF48403">
    <property type="entry name" value="Ankyrin repeat"/>
    <property type="match status" value="1"/>
</dbReference>
<gene>
    <name evidence="10" type="ORF">L1049_019810</name>
</gene>
<evidence type="ECO:0000256" key="4">
    <source>
        <dbReference type="ARBA" id="ARBA00022989"/>
    </source>
</evidence>
<feature type="transmembrane region" description="Helical" evidence="8">
    <location>
        <begin position="570"/>
        <end position="588"/>
    </location>
</feature>
<keyword evidence="11" id="KW-1185">Reference proteome</keyword>
<evidence type="ECO:0000256" key="6">
    <source>
        <dbReference type="ARBA" id="ARBA00023136"/>
    </source>
</evidence>
<evidence type="ECO:0000256" key="3">
    <source>
        <dbReference type="ARBA" id="ARBA00022737"/>
    </source>
</evidence>
<keyword evidence="3" id="KW-0677">Repeat</keyword>
<evidence type="ECO:0000256" key="1">
    <source>
        <dbReference type="ARBA" id="ARBA00004141"/>
    </source>
</evidence>
<evidence type="ECO:0000256" key="7">
    <source>
        <dbReference type="PROSITE-ProRule" id="PRU00023"/>
    </source>
</evidence>
<dbReference type="PROSITE" id="PS50088">
    <property type="entry name" value="ANK_REPEAT"/>
    <property type="match status" value="3"/>
</dbReference>
<feature type="repeat" description="ANK" evidence="7">
    <location>
        <begin position="135"/>
        <end position="167"/>
    </location>
</feature>
<proteinExistence type="predicted"/>
<dbReference type="InterPro" id="IPR002110">
    <property type="entry name" value="Ankyrin_rpt"/>
</dbReference>
<feature type="domain" description="PGG" evidence="9">
    <location>
        <begin position="453"/>
        <end position="565"/>
    </location>
</feature>
<evidence type="ECO:0000313" key="10">
    <source>
        <dbReference type="EMBL" id="KAK9291860.1"/>
    </source>
</evidence>
<feature type="transmembrane region" description="Helical" evidence="8">
    <location>
        <begin position="505"/>
        <end position="526"/>
    </location>
</feature>
<keyword evidence="4 8" id="KW-1133">Transmembrane helix</keyword>
<dbReference type="Proteomes" id="UP001415857">
    <property type="component" value="Unassembled WGS sequence"/>
</dbReference>
<dbReference type="Pfam" id="PF12796">
    <property type="entry name" value="Ank_2"/>
    <property type="match status" value="2"/>
</dbReference>
<dbReference type="AlphaFoldDB" id="A0AAP0SC69"/>
<evidence type="ECO:0000259" key="9">
    <source>
        <dbReference type="Pfam" id="PF13962"/>
    </source>
</evidence>
<dbReference type="EMBL" id="JBBPBK010000001">
    <property type="protein sequence ID" value="KAK9291860.1"/>
    <property type="molecule type" value="Genomic_DNA"/>
</dbReference>
<reference evidence="10 11" key="1">
    <citation type="journal article" date="2024" name="Plant J.">
        <title>Genome sequences and population genomics reveal climatic adaptation and genomic divergence between two closely related sweetgum species.</title>
        <authorList>
            <person name="Xu W.Q."/>
            <person name="Ren C.Q."/>
            <person name="Zhang X.Y."/>
            <person name="Comes H.P."/>
            <person name="Liu X.H."/>
            <person name="Li Y.G."/>
            <person name="Kettle C.J."/>
            <person name="Jalonen R."/>
            <person name="Gaisberger H."/>
            <person name="Ma Y.Z."/>
            <person name="Qiu Y.X."/>
        </authorList>
    </citation>
    <scope>NUCLEOTIDE SEQUENCE [LARGE SCALE GENOMIC DNA]</scope>
    <source>
        <strain evidence="10">Hangzhou</strain>
    </source>
</reference>
<dbReference type="GO" id="GO:0005886">
    <property type="term" value="C:plasma membrane"/>
    <property type="evidence" value="ECO:0007669"/>
    <property type="project" value="TreeGrafter"/>
</dbReference>
<keyword evidence="2 8" id="KW-0812">Transmembrane</keyword>
<keyword evidence="6 8" id="KW-0472">Membrane</keyword>
<dbReference type="InterPro" id="IPR036770">
    <property type="entry name" value="Ankyrin_rpt-contain_sf"/>
</dbReference>
<accession>A0AAP0SC69</accession>
<feature type="transmembrane region" description="Helical" evidence="8">
    <location>
        <begin position="462"/>
        <end position="484"/>
    </location>
</feature>
<dbReference type="Gene3D" id="1.25.40.20">
    <property type="entry name" value="Ankyrin repeat-containing domain"/>
    <property type="match status" value="2"/>
</dbReference>
<comment type="subcellular location">
    <subcellularLocation>
        <location evidence="1">Membrane</location>
        <topology evidence="1">Multi-pass membrane protein</topology>
    </subcellularLocation>
</comment>
<dbReference type="PROSITE" id="PS50297">
    <property type="entry name" value="ANK_REP_REGION"/>
    <property type="match status" value="3"/>
</dbReference>
<feature type="transmembrane region" description="Helical" evidence="8">
    <location>
        <begin position="538"/>
        <end position="558"/>
    </location>
</feature>